<protein>
    <recommendedName>
        <fullName evidence="4">FTP domain-containing protein</fullName>
    </recommendedName>
</protein>
<dbReference type="OrthoDB" id="4917004at2759"/>
<keyword evidence="3" id="KW-1185">Reference proteome</keyword>
<evidence type="ECO:0000313" key="3">
    <source>
        <dbReference type="Proteomes" id="UP000054481"/>
    </source>
</evidence>
<reference evidence="2 3" key="1">
    <citation type="journal article" date="2014" name="Genome Biol. Evol.">
        <title>Comparative genomics and transcriptomics analyses reveal divergent lifestyle features of nematode endoparasitic fungus Hirsutella minnesotensis.</title>
        <authorList>
            <person name="Lai Y."/>
            <person name="Liu K."/>
            <person name="Zhang X."/>
            <person name="Zhang X."/>
            <person name="Li K."/>
            <person name="Wang N."/>
            <person name="Shu C."/>
            <person name="Wu Y."/>
            <person name="Wang C."/>
            <person name="Bushley K.E."/>
            <person name="Xiang M."/>
            <person name="Liu X."/>
        </authorList>
    </citation>
    <scope>NUCLEOTIDE SEQUENCE [LARGE SCALE GENOMIC DNA]</scope>
    <source>
        <strain evidence="2 3">3608</strain>
    </source>
</reference>
<proteinExistence type="predicted"/>
<name>A0A0F7ZJ11_9HYPO</name>
<accession>A0A0F7ZJ11</accession>
<evidence type="ECO:0000256" key="1">
    <source>
        <dbReference type="SAM" id="SignalP"/>
    </source>
</evidence>
<organism evidence="2 3">
    <name type="scientific">Hirsutella minnesotensis 3608</name>
    <dbReference type="NCBI Taxonomy" id="1043627"/>
    <lineage>
        <taxon>Eukaryota</taxon>
        <taxon>Fungi</taxon>
        <taxon>Dikarya</taxon>
        <taxon>Ascomycota</taxon>
        <taxon>Pezizomycotina</taxon>
        <taxon>Sordariomycetes</taxon>
        <taxon>Hypocreomycetidae</taxon>
        <taxon>Hypocreales</taxon>
        <taxon>Ophiocordycipitaceae</taxon>
        <taxon>Hirsutella</taxon>
    </lineage>
</organism>
<sequence length="217" mass="24161">MFGIKHVLLFGLVTLSAALRADNLHALDRRALPLPPGPERIPLKIHFPGDSTDWTRNEISTAIDNAFKNHQEKPFGNAGVKRGSHGRWTPKNPLFEGNPGKLFEVDLTKSTNRGKYRAIVTTKKVFVGITEHVEQDNVWNFYDVYEQAQSGAFINGGRVPDPIPADGRQISRKSVADAMQSQSRKKVNNEPGVWKTMLEVRTGKTTESFAIIQSEGL</sequence>
<dbReference type="EMBL" id="KQ030759">
    <property type="protein sequence ID" value="KJZ69135.1"/>
    <property type="molecule type" value="Genomic_DNA"/>
</dbReference>
<keyword evidence="1" id="KW-0732">Signal</keyword>
<evidence type="ECO:0000313" key="2">
    <source>
        <dbReference type="EMBL" id="KJZ69135.1"/>
    </source>
</evidence>
<feature type="signal peptide" evidence="1">
    <location>
        <begin position="1"/>
        <end position="18"/>
    </location>
</feature>
<dbReference type="AlphaFoldDB" id="A0A0F7ZJ11"/>
<dbReference type="Proteomes" id="UP000054481">
    <property type="component" value="Unassembled WGS sequence"/>
</dbReference>
<feature type="chain" id="PRO_5002525784" description="FTP domain-containing protein" evidence="1">
    <location>
        <begin position="19"/>
        <end position="217"/>
    </location>
</feature>
<gene>
    <name evidence="2" type="ORF">HIM_11472</name>
</gene>
<evidence type="ECO:0008006" key="4">
    <source>
        <dbReference type="Google" id="ProtNLM"/>
    </source>
</evidence>